<gene>
    <name evidence="1" type="ORF">DFH08DRAFT_1077351</name>
</gene>
<proteinExistence type="predicted"/>
<dbReference type="Proteomes" id="UP001218218">
    <property type="component" value="Unassembled WGS sequence"/>
</dbReference>
<dbReference type="AlphaFoldDB" id="A0AAD7ACC9"/>
<keyword evidence="2" id="KW-1185">Reference proteome</keyword>
<comment type="caution">
    <text evidence="1">The sequence shown here is derived from an EMBL/GenBank/DDBJ whole genome shotgun (WGS) entry which is preliminary data.</text>
</comment>
<dbReference type="EMBL" id="JARIHO010000010">
    <property type="protein sequence ID" value="KAJ7354708.1"/>
    <property type="molecule type" value="Genomic_DNA"/>
</dbReference>
<sequence length="119" mass="13000">MPILLSTLVQSALTLVIVTIVLSVSHLPPLRVFASLSATITAHSAAFLPIGETELPLPSVQLLLVVEKTLYASGFTWRAAVHGSFWGQTIALCCIQHVRLEINLQFTLQILRRDVGLWG</sequence>
<organism evidence="1 2">
    <name type="scientific">Mycena albidolilacea</name>
    <dbReference type="NCBI Taxonomy" id="1033008"/>
    <lineage>
        <taxon>Eukaryota</taxon>
        <taxon>Fungi</taxon>
        <taxon>Dikarya</taxon>
        <taxon>Basidiomycota</taxon>
        <taxon>Agaricomycotina</taxon>
        <taxon>Agaricomycetes</taxon>
        <taxon>Agaricomycetidae</taxon>
        <taxon>Agaricales</taxon>
        <taxon>Marasmiineae</taxon>
        <taxon>Mycenaceae</taxon>
        <taxon>Mycena</taxon>
    </lineage>
</organism>
<evidence type="ECO:0000313" key="1">
    <source>
        <dbReference type="EMBL" id="KAJ7354708.1"/>
    </source>
</evidence>
<evidence type="ECO:0000313" key="2">
    <source>
        <dbReference type="Proteomes" id="UP001218218"/>
    </source>
</evidence>
<name>A0AAD7ACC9_9AGAR</name>
<reference evidence="1" key="1">
    <citation type="submission" date="2023-03" db="EMBL/GenBank/DDBJ databases">
        <title>Massive genome expansion in bonnet fungi (Mycena s.s.) driven by repeated elements and novel gene families across ecological guilds.</title>
        <authorList>
            <consortium name="Lawrence Berkeley National Laboratory"/>
            <person name="Harder C.B."/>
            <person name="Miyauchi S."/>
            <person name="Viragh M."/>
            <person name="Kuo A."/>
            <person name="Thoen E."/>
            <person name="Andreopoulos B."/>
            <person name="Lu D."/>
            <person name="Skrede I."/>
            <person name="Drula E."/>
            <person name="Henrissat B."/>
            <person name="Morin E."/>
            <person name="Kohler A."/>
            <person name="Barry K."/>
            <person name="LaButti K."/>
            <person name="Morin E."/>
            <person name="Salamov A."/>
            <person name="Lipzen A."/>
            <person name="Mereny Z."/>
            <person name="Hegedus B."/>
            <person name="Baldrian P."/>
            <person name="Stursova M."/>
            <person name="Weitz H."/>
            <person name="Taylor A."/>
            <person name="Grigoriev I.V."/>
            <person name="Nagy L.G."/>
            <person name="Martin F."/>
            <person name="Kauserud H."/>
        </authorList>
    </citation>
    <scope>NUCLEOTIDE SEQUENCE</scope>
    <source>
        <strain evidence="1">CBHHK002</strain>
    </source>
</reference>
<accession>A0AAD7ACC9</accession>
<protein>
    <submittedName>
        <fullName evidence="1">Uncharacterized protein</fullName>
    </submittedName>
</protein>